<evidence type="ECO:0000256" key="3">
    <source>
        <dbReference type="ARBA" id="ARBA00023163"/>
    </source>
</evidence>
<dbReference type="InterPro" id="IPR054156">
    <property type="entry name" value="YxaF_TetR_C"/>
</dbReference>
<dbReference type="InterPro" id="IPR009057">
    <property type="entry name" value="Homeodomain-like_sf"/>
</dbReference>
<comment type="caution">
    <text evidence="6">The sequence shown here is derived from an EMBL/GenBank/DDBJ whole genome shotgun (WGS) entry which is preliminary data.</text>
</comment>
<dbReference type="Pfam" id="PF00440">
    <property type="entry name" value="TetR_N"/>
    <property type="match status" value="1"/>
</dbReference>
<dbReference type="Pfam" id="PF21993">
    <property type="entry name" value="TetR_C_13_2"/>
    <property type="match status" value="1"/>
</dbReference>
<feature type="domain" description="Transcriptional regulator LmrA/YxaF-like C-terminal" evidence="5">
    <location>
        <begin position="92"/>
        <end position="186"/>
    </location>
</feature>
<evidence type="ECO:0000256" key="2">
    <source>
        <dbReference type="ARBA" id="ARBA00023125"/>
    </source>
</evidence>
<evidence type="ECO:0000259" key="4">
    <source>
        <dbReference type="Pfam" id="PF00440"/>
    </source>
</evidence>
<dbReference type="SUPFAM" id="SSF48498">
    <property type="entry name" value="Tetracyclin repressor-like, C-terminal domain"/>
    <property type="match status" value="1"/>
</dbReference>
<organism evidence="6 7">
    <name type="scientific">Actinoplanes couchii</name>
    <dbReference type="NCBI Taxonomy" id="403638"/>
    <lineage>
        <taxon>Bacteria</taxon>
        <taxon>Bacillati</taxon>
        <taxon>Actinomycetota</taxon>
        <taxon>Actinomycetes</taxon>
        <taxon>Micromonosporales</taxon>
        <taxon>Micromonosporaceae</taxon>
        <taxon>Actinoplanes</taxon>
    </lineage>
</organism>
<evidence type="ECO:0000259" key="5">
    <source>
        <dbReference type="Pfam" id="PF21993"/>
    </source>
</evidence>
<protein>
    <submittedName>
        <fullName evidence="6">TetR family transcriptional regulator</fullName>
    </submittedName>
</protein>
<dbReference type="RefSeq" id="WP_203805604.1">
    <property type="nucleotide sequence ID" value="NZ_BAAAQE010000112.1"/>
</dbReference>
<dbReference type="PANTHER" id="PTHR47506:SF3">
    <property type="entry name" value="HTH-TYPE TRANSCRIPTIONAL REGULATOR LMRA"/>
    <property type="match status" value="1"/>
</dbReference>
<dbReference type="PANTHER" id="PTHR47506">
    <property type="entry name" value="TRANSCRIPTIONAL REGULATORY PROTEIN"/>
    <property type="match status" value="1"/>
</dbReference>
<keyword evidence="3" id="KW-0804">Transcription</keyword>
<dbReference type="Gene3D" id="1.10.357.10">
    <property type="entry name" value="Tetracycline Repressor, domain 2"/>
    <property type="match status" value="1"/>
</dbReference>
<accession>A0ABQ3XLW2</accession>
<keyword evidence="1" id="KW-0805">Transcription regulation</keyword>
<evidence type="ECO:0000256" key="1">
    <source>
        <dbReference type="ARBA" id="ARBA00023015"/>
    </source>
</evidence>
<reference evidence="6 7" key="1">
    <citation type="submission" date="2021-01" db="EMBL/GenBank/DDBJ databases">
        <title>Whole genome shotgun sequence of Actinoplanes couchii NBRC 106145.</title>
        <authorList>
            <person name="Komaki H."/>
            <person name="Tamura T."/>
        </authorList>
    </citation>
    <scope>NUCLEOTIDE SEQUENCE [LARGE SCALE GENOMIC DNA]</scope>
    <source>
        <strain evidence="6 7">NBRC 106145</strain>
    </source>
</reference>
<dbReference type="Proteomes" id="UP000612282">
    <property type="component" value="Unassembled WGS sequence"/>
</dbReference>
<feature type="domain" description="HTH tetR-type" evidence="4">
    <location>
        <begin position="17"/>
        <end position="64"/>
    </location>
</feature>
<evidence type="ECO:0000313" key="7">
    <source>
        <dbReference type="Proteomes" id="UP000612282"/>
    </source>
</evidence>
<keyword evidence="2" id="KW-0238">DNA-binding</keyword>
<sequence length="199" mass="22037">MDVSRLTSKGRATRARIVNAAAEQVRAHGLETLSLDAVGTATSTSRSQLFHYFPQGKRGLLRAVFQHEIAELTAAQEPALHDLSSRRSWEAWRDGLSVYYFTQGRWTCPLTALAAQVVATDEDLSAWLIAQSTTWRQTLATGVAAIQHRRQPNDQDEDLAATMICQIQGGLIMGRIDRSPESLRAALRRILDWIPAQAA</sequence>
<dbReference type="EMBL" id="BOMG01000097">
    <property type="protein sequence ID" value="GID59483.1"/>
    <property type="molecule type" value="Genomic_DNA"/>
</dbReference>
<name>A0ABQ3XLW2_9ACTN</name>
<dbReference type="InterPro" id="IPR001647">
    <property type="entry name" value="HTH_TetR"/>
</dbReference>
<proteinExistence type="predicted"/>
<dbReference type="InterPro" id="IPR036271">
    <property type="entry name" value="Tet_transcr_reg_TetR-rel_C_sf"/>
</dbReference>
<evidence type="ECO:0000313" key="6">
    <source>
        <dbReference type="EMBL" id="GID59483.1"/>
    </source>
</evidence>
<gene>
    <name evidence="6" type="ORF">Aco03nite_078870</name>
</gene>
<keyword evidence="7" id="KW-1185">Reference proteome</keyword>
<dbReference type="SUPFAM" id="SSF46689">
    <property type="entry name" value="Homeodomain-like"/>
    <property type="match status" value="1"/>
</dbReference>